<evidence type="ECO:0000313" key="1">
    <source>
        <dbReference type="EMBL" id="CAG9983140.1"/>
    </source>
</evidence>
<dbReference type="EMBL" id="CABFNO020001359">
    <property type="protein sequence ID" value="CAG9983140.1"/>
    <property type="molecule type" value="Genomic_DNA"/>
</dbReference>
<dbReference type="AlphaFoldDB" id="A0A9N9Y102"/>
<feature type="non-terminal residue" evidence="1">
    <location>
        <position position="1"/>
    </location>
</feature>
<dbReference type="Proteomes" id="UP000754883">
    <property type="component" value="Unassembled WGS sequence"/>
</dbReference>
<organism evidence="1 2">
    <name type="scientific">Clonostachys byssicola</name>
    <dbReference type="NCBI Taxonomy" id="160290"/>
    <lineage>
        <taxon>Eukaryota</taxon>
        <taxon>Fungi</taxon>
        <taxon>Dikarya</taxon>
        <taxon>Ascomycota</taxon>
        <taxon>Pezizomycotina</taxon>
        <taxon>Sordariomycetes</taxon>
        <taxon>Hypocreomycetidae</taxon>
        <taxon>Hypocreales</taxon>
        <taxon>Bionectriaceae</taxon>
        <taxon>Clonostachys</taxon>
    </lineage>
</organism>
<keyword evidence="2" id="KW-1185">Reference proteome</keyword>
<comment type="caution">
    <text evidence="1">The sequence shown here is derived from an EMBL/GenBank/DDBJ whole genome shotgun (WGS) entry which is preliminary data.</text>
</comment>
<sequence>PIDPETWNIVLGPRAATLNERFDHTIAITFGYEPLADMFSTAFPPNRLISASPSVVKLASMLPAAEHLDLDLVCFTERNSYSGNDTFGVWAPKDKLVSHGIEVNSRFGHWQGIGIDRGRDHRGAIWTKRH</sequence>
<proteinExistence type="predicted"/>
<protein>
    <submittedName>
        <fullName evidence="1">Uncharacterized protein</fullName>
    </submittedName>
</protein>
<accession>A0A9N9Y102</accession>
<evidence type="ECO:0000313" key="2">
    <source>
        <dbReference type="Proteomes" id="UP000754883"/>
    </source>
</evidence>
<name>A0A9N9Y102_9HYPO</name>
<reference evidence="1" key="1">
    <citation type="submission" date="2021-10" db="EMBL/GenBank/DDBJ databases">
        <authorList>
            <person name="Piombo E."/>
        </authorList>
    </citation>
    <scope>NUCLEOTIDE SEQUENCE</scope>
</reference>
<gene>
    <name evidence="1" type="ORF">CBYS24578_00017870</name>
</gene>
<feature type="non-terminal residue" evidence="1">
    <location>
        <position position="130"/>
    </location>
</feature>
<dbReference type="OrthoDB" id="5233443at2759"/>